<comment type="subcellular location">
    <subcellularLocation>
        <location evidence="1">Cell inner membrane</location>
        <topology evidence="1">Multi-pass membrane protein</topology>
    </subcellularLocation>
    <subcellularLocation>
        <location evidence="9">Cell membrane</location>
        <topology evidence="9">Multi-pass membrane protein</topology>
    </subcellularLocation>
</comment>
<keyword evidence="3 9" id="KW-0813">Transport</keyword>
<dbReference type="PANTHER" id="PTHR30012">
    <property type="entry name" value="GENERAL SECRETION PATHWAY PROTEIN"/>
    <property type="match status" value="1"/>
</dbReference>
<evidence type="ECO:0000313" key="13">
    <source>
        <dbReference type="Proteomes" id="UP000062160"/>
    </source>
</evidence>
<dbReference type="PROSITE" id="PS00874">
    <property type="entry name" value="T2SP_F"/>
    <property type="match status" value="1"/>
</dbReference>
<dbReference type="STRING" id="224999.GCA_001485475_02151"/>
<name>A0A0U9HGX0_9FIRM</name>
<evidence type="ECO:0000256" key="2">
    <source>
        <dbReference type="ARBA" id="ARBA00005745"/>
    </source>
</evidence>
<dbReference type="PRINTS" id="PR00812">
    <property type="entry name" value="BCTERIALGSPF"/>
</dbReference>
<evidence type="ECO:0000256" key="8">
    <source>
        <dbReference type="ARBA" id="ARBA00023136"/>
    </source>
</evidence>
<dbReference type="EMBL" id="DF977003">
    <property type="protein sequence ID" value="GAQ26112.1"/>
    <property type="molecule type" value="Genomic_DNA"/>
</dbReference>
<feature type="domain" description="Type II secretion system protein GspF" evidence="11">
    <location>
        <begin position="273"/>
        <end position="393"/>
    </location>
</feature>
<dbReference type="FunFam" id="1.20.81.30:FF:000001">
    <property type="entry name" value="Type II secretion system protein F"/>
    <property type="match status" value="2"/>
</dbReference>
<feature type="transmembrane region" description="Helical" evidence="10">
    <location>
        <begin position="169"/>
        <end position="191"/>
    </location>
</feature>
<evidence type="ECO:0000256" key="4">
    <source>
        <dbReference type="ARBA" id="ARBA00022475"/>
    </source>
</evidence>
<reference evidence="12" key="1">
    <citation type="journal article" date="2016" name="Genome Announc.">
        <title>Draft Genome Sequence of the Syntrophic Lactate-Degrading Bacterium Tepidanaerobacter syntrophicus JLT.</title>
        <authorList>
            <person name="Matsuura N."/>
            <person name="Ohashi A."/>
            <person name="Tourlousse D.M."/>
            <person name="Sekiguchi Y."/>
        </authorList>
    </citation>
    <scope>NUCLEOTIDE SEQUENCE [LARGE SCALE GENOMIC DNA]</scope>
    <source>
        <strain evidence="12">JL</strain>
    </source>
</reference>
<dbReference type="PANTHER" id="PTHR30012:SF0">
    <property type="entry name" value="TYPE II SECRETION SYSTEM PROTEIN F-RELATED"/>
    <property type="match status" value="1"/>
</dbReference>
<keyword evidence="5" id="KW-0997">Cell inner membrane</keyword>
<dbReference type="GO" id="GO:0005886">
    <property type="term" value="C:plasma membrane"/>
    <property type="evidence" value="ECO:0007669"/>
    <property type="project" value="UniProtKB-SubCell"/>
</dbReference>
<evidence type="ECO:0000256" key="7">
    <source>
        <dbReference type="ARBA" id="ARBA00022989"/>
    </source>
</evidence>
<evidence type="ECO:0000256" key="1">
    <source>
        <dbReference type="ARBA" id="ARBA00004429"/>
    </source>
</evidence>
<dbReference type="InterPro" id="IPR001992">
    <property type="entry name" value="T2SS_GspF/T4SS_PilC_CS"/>
</dbReference>
<keyword evidence="7 10" id="KW-1133">Transmembrane helix</keyword>
<keyword evidence="6 9" id="KW-0812">Transmembrane</keyword>
<dbReference type="Pfam" id="PF00482">
    <property type="entry name" value="T2SSF"/>
    <property type="match status" value="2"/>
</dbReference>
<evidence type="ECO:0000256" key="3">
    <source>
        <dbReference type="ARBA" id="ARBA00022448"/>
    </source>
</evidence>
<dbReference type="Gene3D" id="1.20.81.30">
    <property type="entry name" value="Type II secretion system (T2SS), domain F"/>
    <property type="match status" value="2"/>
</dbReference>
<feature type="transmembrane region" description="Helical" evidence="10">
    <location>
        <begin position="211"/>
        <end position="236"/>
    </location>
</feature>
<gene>
    <name evidence="12" type="ORF">TSYNT_9371</name>
</gene>
<evidence type="ECO:0000313" key="12">
    <source>
        <dbReference type="EMBL" id="GAQ26112.1"/>
    </source>
</evidence>
<comment type="similarity">
    <text evidence="2 9">Belongs to the GSP F family.</text>
</comment>
<evidence type="ECO:0000256" key="6">
    <source>
        <dbReference type="ARBA" id="ARBA00022692"/>
    </source>
</evidence>
<feature type="domain" description="Type II secretion system protein GspF" evidence="11">
    <location>
        <begin position="69"/>
        <end position="192"/>
    </location>
</feature>
<sequence length="401" mass="44382">MSLYYYKGKNFAGSKTIGMVEAESDYAVAKKIKNDGYIPVKIKSIDKNSFIYILAALFNRITFFELAIFCRHLAIMLDSGVSIVESLSSIAKQTKNSKLHKIIMNISRQVERGSSLSDSCKNYPYAFSDVFISAIEAGEISGNLSEALQLLSEYYSSNSKQSEKIKNALTYPAILGVASIGTIIFLSTKVLPVYANIFSSAGVQLPRVTRILISVSSNMVEFCLGILIFLSSIFFITLQSKKSFSIACRIDELKLSIPLIGKLIKNETSAQVIKLLNILVSSGIPILKALEISMGTVKNQFIKKELYAVWEGLKQGKNLAGLMPDNIFSPLALEMIFIGEESGNLAEMLDKAASFYEEEVKILSDKITVLIEPVMIIFMTILVSFIVISVVIPMFDVYNLF</sequence>
<dbReference type="InterPro" id="IPR042094">
    <property type="entry name" value="T2SS_GspF_sf"/>
</dbReference>
<organism evidence="12">
    <name type="scientific">Tepidanaerobacter syntrophicus</name>
    <dbReference type="NCBI Taxonomy" id="224999"/>
    <lineage>
        <taxon>Bacteria</taxon>
        <taxon>Bacillati</taxon>
        <taxon>Bacillota</taxon>
        <taxon>Clostridia</taxon>
        <taxon>Thermosediminibacterales</taxon>
        <taxon>Tepidanaerobacteraceae</taxon>
        <taxon>Tepidanaerobacter</taxon>
    </lineage>
</organism>
<dbReference type="RefSeq" id="WP_238142714.1">
    <property type="nucleotide sequence ID" value="NZ_DF977003.1"/>
</dbReference>
<evidence type="ECO:0000256" key="5">
    <source>
        <dbReference type="ARBA" id="ARBA00022519"/>
    </source>
</evidence>
<dbReference type="InterPro" id="IPR018076">
    <property type="entry name" value="T2SS_GspF_dom"/>
</dbReference>
<keyword evidence="13" id="KW-1185">Reference proteome</keyword>
<dbReference type="InterPro" id="IPR003004">
    <property type="entry name" value="GspF/PilC"/>
</dbReference>
<feature type="transmembrane region" description="Helical" evidence="10">
    <location>
        <begin position="374"/>
        <end position="395"/>
    </location>
</feature>
<evidence type="ECO:0000259" key="11">
    <source>
        <dbReference type="Pfam" id="PF00482"/>
    </source>
</evidence>
<proteinExistence type="inferred from homology"/>
<evidence type="ECO:0000256" key="9">
    <source>
        <dbReference type="RuleBase" id="RU003923"/>
    </source>
</evidence>
<dbReference type="GO" id="GO:0009306">
    <property type="term" value="P:protein secretion"/>
    <property type="evidence" value="ECO:0007669"/>
    <property type="project" value="InterPro"/>
</dbReference>
<keyword evidence="8 10" id="KW-0472">Membrane</keyword>
<evidence type="ECO:0000256" key="10">
    <source>
        <dbReference type="SAM" id="Phobius"/>
    </source>
</evidence>
<accession>A0A0U9HGX0</accession>
<dbReference type="AlphaFoldDB" id="A0A0U9HGX0"/>
<dbReference type="Proteomes" id="UP000062160">
    <property type="component" value="Unassembled WGS sequence"/>
</dbReference>
<keyword evidence="4" id="KW-1003">Cell membrane</keyword>
<protein>
    <submittedName>
        <fullName evidence="12">Type IV pilus assembly protein PilC</fullName>
    </submittedName>
</protein>